<name>A0ABT9E0M3_9PROT</name>
<sequence length="342" mass="36739">MSQNRRRFLQASGLAGAAGILPAAAEAAPPRPAPGAPQPMPRGLSFCTLRGGGPTGGSAPTLGIRTRRGVLDVKRAEAQFRTGAPVLIDDVLHGRGNLAALPVLVERAVGDPGAARFFIAEAEAPFGPCVTDPEKIICVGLNYRAHAAEAQQPAPEVPILFNKFTSALNHHRGTINVSEENARAFDYEAELVVVLGRAARNVPEDQALDYVFGYCCGHDFSARDLQMRTSQWMLGKAGDGWGPVGPWLVTADQVDPASLTIECLVNGEVRQSSNTSMLIHDCRRLVSYCSRYMTLRPGDIIFTGTPEGVIAGYPAEKRVWLKPGDRVVTRIEKLGELEFGLT</sequence>
<dbReference type="InterPro" id="IPR036663">
    <property type="entry name" value="Fumarylacetoacetase_C_sf"/>
</dbReference>
<dbReference type="Proteomes" id="UP001243009">
    <property type="component" value="Unassembled WGS sequence"/>
</dbReference>
<dbReference type="InterPro" id="IPR006311">
    <property type="entry name" value="TAT_signal"/>
</dbReference>
<feature type="chain" id="PRO_5046863901" evidence="4">
    <location>
        <begin position="28"/>
        <end position="342"/>
    </location>
</feature>
<dbReference type="PANTHER" id="PTHR42796:SF4">
    <property type="entry name" value="FUMARYLACETOACETATE HYDROLASE DOMAIN-CONTAINING PROTEIN 2A"/>
    <property type="match status" value="1"/>
</dbReference>
<dbReference type="InterPro" id="IPR051121">
    <property type="entry name" value="FAH"/>
</dbReference>
<evidence type="ECO:0000313" key="6">
    <source>
        <dbReference type="EMBL" id="MDO9709696.1"/>
    </source>
</evidence>
<feature type="region of interest" description="Disordered" evidence="3">
    <location>
        <begin position="26"/>
        <end position="45"/>
    </location>
</feature>
<proteinExistence type="inferred from homology"/>
<dbReference type="SUPFAM" id="SSF56529">
    <property type="entry name" value="FAH"/>
    <property type="match status" value="1"/>
</dbReference>
<gene>
    <name evidence="6" type="ORF">Q7A36_15190</name>
</gene>
<evidence type="ECO:0000256" key="2">
    <source>
        <dbReference type="ARBA" id="ARBA00022723"/>
    </source>
</evidence>
<dbReference type="PANTHER" id="PTHR42796">
    <property type="entry name" value="FUMARYLACETOACETATE HYDROLASE DOMAIN-CONTAINING PROTEIN 2A-RELATED"/>
    <property type="match status" value="1"/>
</dbReference>
<dbReference type="PROSITE" id="PS51318">
    <property type="entry name" value="TAT"/>
    <property type="match status" value="1"/>
</dbReference>
<evidence type="ECO:0000259" key="5">
    <source>
        <dbReference type="Pfam" id="PF01557"/>
    </source>
</evidence>
<keyword evidence="7" id="KW-1185">Reference proteome</keyword>
<feature type="domain" description="Fumarylacetoacetase-like C-terminal" evidence="5">
    <location>
        <begin position="135"/>
        <end position="338"/>
    </location>
</feature>
<accession>A0ABT9E0M3</accession>
<organism evidence="6 7">
    <name type="scientific">Paracraurococcus lichenis</name>
    <dbReference type="NCBI Taxonomy" id="3064888"/>
    <lineage>
        <taxon>Bacteria</taxon>
        <taxon>Pseudomonadati</taxon>
        <taxon>Pseudomonadota</taxon>
        <taxon>Alphaproteobacteria</taxon>
        <taxon>Acetobacterales</taxon>
        <taxon>Roseomonadaceae</taxon>
        <taxon>Paracraurococcus</taxon>
    </lineage>
</organism>
<keyword evidence="6" id="KW-0378">Hydrolase</keyword>
<dbReference type="EMBL" id="JAUTWS010000013">
    <property type="protein sequence ID" value="MDO9709696.1"/>
    <property type="molecule type" value="Genomic_DNA"/>
</dbReference>
<comment type="caution">
    <text evidence="6">The sequence shown here is derived from an EMBL/GenBank/DDBJ whole genome shotgun (WGS) entry which is preliminary data.</text>
</comment>
<dbReference type="InterPro" id="IPR011234">
    <property type="entry name" value="Fumarylacetoacetase-like_C"/>
</dbReference>
<dbReference type="Gene3D" id="3.90.850.10">
    <property type="entry name" value="Fumarylacetoacetase-like, C-terminal domain"/>
    <property type="match status" value="1"/>
</dbReference>
<comment type="similarity">
    <text evidence="1">Belongs to the FAH family.</text>
</comment>
<protein>
    <submittedName>
        <fullName evidence="6">Fumarylacetoacetate hydrolase family protein</fullName>
    </submittedName>
</protein>
<evidence type="ECO:0000256" key="1">
    <source>
        <dbReference type="ARBA" id="ARBA00010211"/>
    </source>
</evidence>
<evidence type="ECO:0000313" key="7">
    <source>
        <dbReference type="Proteomes" id="UP001243009"/>
    </source>
</evidence>
<keyword evidence="2" id="KW-0479">Metal-binding</keyword>
<dbReference type="InterPro" id="IPR019546">
    <property type="entry name" value="TAT_signal_bac_arc"/>
</dbReference>
<dbReference type="GO" id="GO:0016787">
    <property type="term" value="F:hydrolase activity"/>
    <property type="evidence" value="ECO:0007669"/>
    <property type="project" value="UniProtKB-KW"/>
</dbReference>
<dbReference type="RefSeq" id="WP_305104563.1">
    <property type="nucleotide sequence ID" value="NZ_JAUTWS010000013.1"/>
</dbReference>
<dbReference type="NCBIfam" id="TIGR01409">
    <property type="entry name" value="TAT_signal_seq"/>
    <property type="match status" value="1"/>
</dbReference>
<evidence type="ECO:0000256" key="3">
    <source>
        <dbReference type="SAM" id="MobiDB-lite"/>
    </source>
</evidence>
<dbReference type="Pfam" id="PF01557">
    <property type="entry name" value="FAA_hydrolase"/>
    <property type="match status" value="1"/>
</dbReference>
<reference evidence="6 7" key="1">
    <citation type="submission" date="2023-08" db="EMBL/GenBank/DDBJ databases">
        <title>The draft genome sequence of Paracraurococcus sp. LOR1-02.</title>
        <authorList>
            <person name="Kingkaew E."/>
            <person name="Tanasupawat S."/>
        </authorList>
    </citation>
    <scope>NUCLEOTIDE SEQUENCE [LARGE SCALE GENOMIC DNA]</scope>
    <source>
        <strain evidence="6 7">LOR1-02</strain>
    </source>
</reference>
<feature type="compositionally biased region" description="Pro residues" evidence="3">
    <location>
        <begin position="29"/>
        <end position="40"/>
    </location>
</feature>
<feature type="signal peptide" evidence="4">
    <location>
        <begin position="1"/>
        <end position="27"/>
    </location>
</feature>
<keyword evidence="4" id="KW-0732">Signal</keyword>
<evidence type="ECO:0000256" key="4">
    <source>
        <dbReference type="SAM" id="SignalP"/>
    </source>
</evidence>